<feature type="region of interest" description="Disordered" evidence="1">
    <location>
        <begin position="477"/>
        <end position="504"/>
    </location>
</feature>
<dbReference type="InParanoid" id="A0A0V0QDQ1"/>
<organism evidence="2 3">
    <name type="scientific">Pseudocohnilembus persalinus</name>
    <name type="common">Ciliate</name>
    <dbReference type="NCBI Taxonomy" id="266149"/>
    <lineage>
        <taxon>Eukaryota</taxon>
        <taxon>Sar</taxon>
        <taxon>Alveolata</taxon>
        <taxon>Ciliophora</taxon>
        <taxon>Intramacronucleata</taxon>
        <taxon>Oligohymenophorea</taxon>
        <taxon>Scuticociliatia</taxon>
        <taxon>Philasterida</taxon>
        <taxon>Pseudocohnilembidae</taxon>
        <taxon>Pseudocohnilembus</taxon>
    </lineage>
</organism>
<dbReference type="Proteomes" id="UP000054937">
    <property type="component" value="Unassembled WGS sequence"/>
</dbReference>
<reference evidence="2 3" key="1">
    <citation type="journal article" date="2015" name="Sci. Rep.">
        <title>Genome of the facultative scuticociliatosis pathogen Pseudocohnilembus persalinus provides insight into its virulence through horizontal gene transfer.</title>
        <authorList>
            <person name="Xiong J."/>
            <person name="Wang G."/>
            <person name="Cheng J."/>
            <person name="Tian M."/>
            <person name="Pan X."/>
            <person name="Warren A."/>
            <person name="Jiang C."/>
            <person name="Yuan D."/>
            <person name="Miao W."/>
        </authorList>
    </citation>
    <scope>NUCLEOTIDE SEQUENCE [LARGE SCALE GENOMIC DNA]</scope>
    <source>
        <strain evidence="2">36N120E</strain>
    </source>
</reference>
<dbReference type="EMBL" id="LDAU01000194">
    <property type="protein sequence ID" value="KRX00321.1"/>
    <property type="molecule type" value="Genomic_DNA"/>
</dbReference>
<keyword evidence="3" id="KW-1185">Reference proteome</keyword>
<protein>
    <submittedName>
        <fullName evidence="2">Uncharacterized protein</fullName>
    </submittedName>
</protein>
<evidence type="ECO:0000313" key="3">
    <source>
        <dbReference type="Proteomes" id="UP000054937"/>
    </source>
</evidence>
<evidence type="ECO:0000313" key="2">
    <source>
        <dbReference type="EMBL" id="KRX00321.1"/>
    </source>
</evidence>
<feature type="compositionally biased region" description="Basic and acidic residues" evidence="1">
    <location>
        <begin position="180"/>
        <end position="194"/>
    </location>
</feature>
<comment type="caution">
    <text evidence="2">The sequence shown here is derived from an EMBL/GenBank/DDBJ whole genome shotgun (WGS) entry which is preliminary data.</text>
</comment>
<name>A0A0V0QDQ1_PSEPJ</name>
<accession>A0A0V0QDQ1</accession>
<feature type="region of interest" description="Disordered" evidence="1">
    <location>
        <begin position="558"/>
        <end position="591"/>
    </location>
</feature>
<sequence>MKQINRQNLLDYLQNGSNYKPFSKYNLSQQNDLYDDDFGQKQDQNFTQNQEQYQQNDRNIFTQTINDKNYLNTYYSQQYENKCKTSNISLQNQIYSVQKYDGNQNEQKNNLVDYRSQFVPFKQERSKIGFLLKDYQQQVIQDKRQYHQNQKTEFQTFHDKNRQYWTQTQPSPSNQKKSKKPFEKNENNQIDENKNIQQNSARIGTEIQKQLKQKIIQKRIKSLEAEVSIDNLGKNQKGQIKKKGKKLTSRENTNNQKILNQDVKQLGQNFSTQISYEEKKKDYYTLTNQNNFNQVQMSDRQKASSNFTNESQNIERYEKFNIQKNDKMTLNRHSHLQDKNYYNKNIKQQNILTNRSEGSKCGGYITSLKILSQQGENKNNIQPFSSQVQSPSEKFKPKQLYQQQFQYKINKEVEVDQEYNRNSRQKTQLSDILNESGNQKQFLQREEQDQNQNAVNYQSLRARKSFTYKPQLNLVIKNSQNQTQKNSQQVSPIEKKPDQNYNQNTLQAENSNNHILIQSQQSIENSDSNQDYLQLQQKQMQTSRYLLQQTQNSNYQIKNQNQISKTSLDDQKWESIPSISQSKDNQKLKKKQLKLDLSQQFSNQGENQDNLVDEQQYQQQQSYDSFEEQQNLLQLQYYLIEQQKQIDAAEREKLLRNSKSYQKLQKVRKKQKNGLIQSKYGYIQMQKDSKNNKNYSQVNLEPFGKQTYYKKNNNNSGIPPLGLYNPNHKIIYKKGFQATLKSSNNMQQVHEKLFNSHKNNYNNPKALVSEIKQMIRAMNNIFNTNEYENIKENVSQEQQKSMGNQLHPMGNLQKKLVINDDYNLSQVAEQLQDQVKHYKNQLHFRNQNLV</sequence>
<feature type="region of interest" description="Disordered" evidence="1">
    <location>
        <begin position="155"/>
        <end position="201"/>
    </location>
</feature>
<evidence type="ECO:0000256" key="1">
    <source>
        <dbReference type="SAM" id="MobiDB-lite"/>
    </source>
</evidence>
<dbReference type="AlphaFoldDB" id="A0A0V0QDQ1"/>
<gene>
    <name evidence="2" type="ORF">PPERSA_10820</name>
</gene>
<proteinExistence type="predicted"/>
<feature type="compositionally biased region" description="Low complexity" evidence="1">
    <location>
        <begin position="477"/>
        <end position="489"/>
    </location>
</feature>